<name>A0A6I6GW87_9PSED</name>
<evidence type="ECO:0000313" key="3">
    <source>
        <dbReference type="EMBL" id="QGW77269.1"/>
    </source>
</evidence>
<dbReference type="NCBIfam" id="NF005559">
    <property type="entry name" value="PRK07231.1"/>
    <property type="match status" value="1"/>
</dbReference>
<dbReference type="InterPro" id="IPR002347">
    <property type="entry name" value="SDR_fam"/>
</dbReference>
<dbReference type="AlphaFoldDB" id="A0A6I6GW87"/>
<gene>
    <name evidence="3" type="ORF">GPJ81_11445</name>
</gene>
<keyword evidence="3" id="KW-0560">Oxidoreductase</keyword>
<evidence type="ECO:0000313" key="4">
    <source>
        <dbReference type="Proteomes" id="UP000426235"/>
    </source>
</evidence>
<proteinExistence type="inferred from homology"/>
<dbReference type="GO" id="GO:0047936">
    <property type="term" value="F:glucose 1-dehydrogenase [NAD(P)+] activity"/>
    <property type="evidence" value="ECO:0007669"/>
    <property type="project" value="UniProtKB-EC"/>
</dbReference>
<dbReference type="FunFam" id="3.40.50.720:FF:000084">
    <property type="entry name" value="Short-chain dehydrogenase reductase"/>
    <property type="match status" value="1"/>
</dbReference>
<reference evidence="3" key="1">
    <citation type="submission" date="2019-12" db="EMBL/GenBank/DDBJ databases">
        <title>Hybrid Genome Assemblies of two High G+C Isolates from Undergraduate Microbiology Courses.</title>
        <authorList>
            <person name="Ne Ville C.J."/>
            <person name="Enright D."/>
            <person name="Hernandez I."/>
            <person name="Dodsworth J."/>
            <person name="Orwin P.M."/>
        </authorList>
    </citation>
    <scope>NUCLEOTIDE SEQUENCE [LARGE SCALE GENOMIC DNA]</scope>
    <source>
        <strain evidence="3">Neo</strain>
    </source>
</reference>
<evidence type="ECO:0000259" key="2">
    <source>
        <dbReference type="SMART" id="SM00822"/>
    </source>
</evidence>
<dbReference type="GO" id="GO:0030497">
    <property type="term" value="P:fatty acid elongation"/>
    <property type="evidence" value="ECO:0007669"/>
    <property type="project" value="TreeGrafter"/>
</dbReference>
<protein>
    <submittedName>
        <fullName evidence="3">Glucose 1-dehydrogenase</fullName>
        <ecNumber evidence="3">1.1.1.47</ecNumber>
    </submittedName>
</protein>
<keyword evidence="4" id="KW-1185">Reference proteome</keyword>
<dbReference type="InterPro" id="IPR057326">
    <property type="entry name" value="KR_dom"/>
</dbReference>
<accession>A0A6I6GW87</accession>
<dbReference type="PANTHER" id="PTHR42760:SF135">
    <property type="entry name" value="BLL7886 PROTEIN"/>
    <property type="match status" value="1"/>
</dbReference>
<dbReference type="PROSITE" id="PS00061">
    <property type="entry name" value="ADH_SHORT"/>
    <property type="match status" value="1"/>
</dbReference>
<sequence>MQEDITSPFSLSGRTVLVTGASSGIGAHLARVASRAGARVVLAARRVERLHELAEALRQSGGQALAVAMDVTDRASVEAAFDAAEATFGVVDVVLNNAGVGNGQRVLEVSEQDWSHMLSTNLDGVWRVAQCAAQRLARAKCGGSIVNIASMLGLRVGTGYSHYCTAKAGVVQLTKSLALELARYDIRVNAIAPGYFITEMTDGYFDSEQGQAYIRNAVPMRRLGRLEELEGPFLLLASQAGAYMSGAVLAVDGGQLVGSL</sequence>
<dbReference type="EMBL" id="CP046621">
    <property type="protein sequence ID" value="QGW77269.1"/>
    <property type="molecule type" value="Genomic_DNA"/>
</dbReference>
<dbReference type="Proteomes" id="UP000426235">
    <property type="component" value="Chromosome"/>
</dbReference>
<dbReference type="PRINTS" id="PR00080">
    <property type="entry name" value="SDRFAMILY"/>
</dbReference>
<dbReference type="PRINTS" id="PR00081">
    <property type="entry name" value="GDHRDH"/>
</dbReference>
<dbReference type="Pfam" id="PF13561">
    <property type="entry name" value="adh_short_C2"/>
    <property type="match status" value="1"/>
</dbReference>
<dbReference type="InterPro" id="IPR020904">
    <property type="entry name" value="Sc_DH/Rdtase_CS"/>
</dbReference>
<dbReference type="Gene3D" id="3.40.50.720">
    <property type="entry name" value="NAD(P)-binding Rossmann-like Domain"/>
    <property type="match status" value="1"/>
</dbReference>
<dbReference type="SMART" id="SM00822">
    <property type="entry name" value="PKS_KR"/>
    <property type="match status" value="1"/>
</dbReference>
<dbReference type="InterPro" id="IPR036291">
    <property type="entry name" value="NAD(P)-bd_dom_sf"/>
</dbReference>
<dbReference type="CDD" id="cd05233">
    <property type="entry name" value="SDR_c"/>
    <property type="match status" value="1"/>
</dbReference>
<evidence type="ECO:0000256" key="1">
    <source>
        <dbReference type="ARBA" id="ARBA00006484"/>
    </source>
</evidence>
<comment type="similarity">
    <text evidence="1">Belongs to the short-chain dehydrogenases/reductases (SDR) family.</text>
</comment>
<dbReference type="SUPFAM" id="SSF51735">
    <property type="entry name" value="NAD(P)-binding Rossmann-fold domains"/>
    <property type="match status" value="1"/>
</dbReference>
<feature type="domain" description="Ketoreductase" evidence="2">
    <location>
        <begin position="14"/>
        <end position="194"/>
    </location>
</feature>
<dbReference type="PANTHER" id="PTHR42760">
    <property type="entry name" value="SHORT-CHAIN DEHYDROGENASES/REDUCTASES FAMILY MEMBER"/>
    <property type="match status" value="1"/>
</dbReference>
<organism evidence="3 4">
    <name type="scientific">Pseudomonas alkylphenolica</name>
    <dbReference type="NCBI Taxonomy" id="237609"/>
    <lineage>
        <taxon>Bacteria</taxon>
        <taxon>Pseudomonadati</taxon>
        <taxon>Pseudomonadota</taxon>
        <taxon>Gammaproteobacteria</taxon>
        <taxon>Pseudomonadales</taxon>
        <taxon>Pseudomonadaceae</taxon>
        <taxon>Pseudomonas</taxon>
    </lineage>
</organism>
<dbReference type="EC" id="1.1.1.47" evidence="3"/>
<dbReference type="RefSeq" id="WP_157192273.1">
    <property type="nucleotide sequence ID" value="NZ_CP046621.1"/>
</dbReference>